<reference evidence="1 2" key="1">
    <citation type="submission" date="2011-08" db="EMBL/GenBank/DDBJ databases">
        <authorList>
            <person name="Lin Y."/>
            <person name="Hao X."/>
            <person name="Johnstone L."/>
            <person name="Miller S.J."/>
            <person name="Wei G."/>
            <person name="Rensing C."/>
        </authorList>
    </citation>
    <scope>NUCLEOTIDE SEQUENCE [LARGE SCALE GENOMIC DNA]</scope>
    <source>
        <strain evidence="1 2">K42</strain>
    </source>
</reference>
<name>G2GK82_9ACTN</name>
<organism evidence="1 2">
    <name type="scientific">Streptomyces zinciresistens K42</name>
    <dbReference type="NCBI Taxonomy" id="700597"/>
    <lineage>
        <taxon>Bacteria</taxon>
        <taxon>Bacillati</taxon>
        <taxon>Actinomycetota</taxon>
        <taxon>Actinomycetes</taxon>
        <taxon>Kitasatosporales</taxon>
        <taxon>Streptomycetaceae</taxon>
        <taxon>Streptomyces</taxon>
    </lineage>
</organism>
<comment type="caution">
    <text evidence="1">The sequence shown here is derived from an EMBL/GenBank/DDBJ whole genome shotgun (WGS) entry which is preliminary data.</text>
</comment>
<keyword evidence="2" id="KW-1185">Reference proteome</keyword>
<sequence>MVGPACTEVEAEHSVARWQVEAADWAAVTGVGRRMRIAMGIALTTS</sequence>
<protein>
    <submittedName>
        <fullName evidence="1">Uncharacterized protein</fullName>
    </submittedName>
</protein>
<dbReference type="EMBL" id="AGBF01000168">
    <property type="protein sequence ID" value="EGX56074.1"/>
    <property type="molecule type" value="Genomic_DNA"/>
</dbReference>
<evidence type="ECO:0000313" key="2">
    <source>
        <dbReference type="Proteomes" id="UP000004217"/>
    </source>
</evidence>
<dbReference type="Proteomes" id="UP000004217">
    <property type="component" value="Unassembled WGS sequence"/>
</dbReference>
<evidence type="ECO:0000313" key="1">
    <source>
        <dbReference type="EMBL" id="EGX56074.1"/>
    </source>
</evidence>
<accession>G2GK82</accession>
<dbReference type="AlphaFoldDB" id="G2GK82"/>
<gene>
    <name evidence="1" type="ORF">SZN_29627</name>
</gene>
<proteinExistence type="predicted"/>